<feature type="domain" description="Phosphatidic acid phosphatase type 2/haloperoxidase" evidence="2">
    <location>
        <begin position="93"/>
        <end position="206"/>
    </location>
</feature>
<sequence>MANRLIKLAFSYIGLAAIVLLGFLLAFIGITEEMREHELEQFDSIIIGFVQGSVSPYLTKLMLLITMAGSVAWITVAVIIVIAVSFLKRKWRVGLFIGLSSGVGSIFNIFLKELFKRQRPDIEPLIVEQGFSFPSGHSMGSMIFYGAAAFLVFHYAKKASTKTFGCGILLLIIFMIGISRIYLGVHYPSDIIGGFTAGGAWLTVCIILFFYFEKRRKVKEGEGKQ</sequence>
<evidence type="ECO:0000256" key="1">
    <source>
        <dbReference type="SAM" id="Phobius"/>
    </source>
</evidence>
<protein>
    <submittedName>
        <fullName evidence="3">PAP2 family protein</fullName>
    </submittedName>
</protein>
<dbReference type="Gene3D" id="1.20.144.10">
    <property type="entry name" value="Phosphatidic acid phosphatase type 2/haloperoxidase"/>
    <property type="match status" value="2"/>
</dbReference>
<keyword evidence="4" id="KW-1185">Reference proteome</keyword>
<feature type="transmembrane region" description="Helical" evidence="1">
    <location>
        <begin position="12"/>
        <end position="30"/>
    </location>
</feature>
<dbReference type="InterPro" id="IPR000326">
    <property type="entry name" value="PAP2/HPO"/>
</dbReference>
<dbReference type="PANTHER" id="PTHR14969:SF13">
    <property type="entry name" value="AT30094P"/>
    <property type="match status" value="1"/>
</dbReference>
<dbReference type="Pfam" id="PF01569">
    <property type="entry name" value="PAP2"/>
    <property type="match status" value="1"/>
</dbReference>
<name>A0A3D8GPP5_9BACI</name>
<dbReference type="InterPro" id="IPR036938">
    <property type="entry name" value="PAP2/HPO_sf"/>
</dbReference>
<comment type="caution">
    <text evidence="3">The sequence shown here is derived from an EMBL/GenBank/DDBJ whole genome shotgun (WGS) entry which is preliminary data.</text>
</comment>
<dbReference type="OrthoDB" id="9789113at2"/>
<evidence type="ECO:0000313" key="4">
    <source>
        <dbReference type="Proteomes" id="UP000257144"/>
    </source>
</evidence>
<evidence type="ECO:0000259" key="2">
    <source>
        <dbReference type="SMART" id="SM00014"/>
    </source>
</evidence>
<evidence type="ECO:0000313" key="3">
    <source>
        <dbReference type="EMBL" id="RDU36465.1"/>
    </source>
</evidence>
<feature type="transmembrane region" description="Helical" evidence="1">
    <location>
        <begin position="93"/>
        <end position="111"/>
    </location>
</feature>
<dbReference type="Proteomes" id="UP000257144">
    <property type="component" value="Unassembled WGS sequence"/>
</dbReference>
<keyword evidence="1" id="KW-0472">Membrane</keyword>
<organism evidence="3 4">
    <name type="scientific">Neobacillus piezotolerans</name>
    <dbReference type="NCBI Taxonomy" id="2259171"/>
    <lineage>
        <taxon>Bacteria</taxon>
        <taxon>Bacillati</taxon>
        <taxon>Bacillota</taxon>
        <taxon>Bacilli</taxon>
        <taxon>Bacillales</taxon>
        <taxon>Bacillaceae</taxon>
        <taxon>Neobacillus</taxon>
    </lineage>
</organism>
<dbReference type="PANTHER" id="PTHR14969">
    <property type="entry name" value="SPHINGOSINE-1-PHOSPHATE PHOSPHOHYDROLASE"/>
    <property type="match status" value="1"/>
</dbReference>
<dbReference type="EMBL" id="QNQT01000005">
    <property type="protein sequence ID" value="RDU36465.1"/>
    <property type="molecule type" value="Genomic_DNA"/>
</dbReference>
<feature type="transmembrane region" description="Helical" evidence="1">
    <location>
        <begin position="191"/>
        <end position="212"/>
    </location>
</feature>
<reference evidence="3 4" key="1">
    <citation type="submission" date="2018-07" db="EMBL/GenBank/DDBJ databases">
        <title>Bacillus sp. YLB-04 draft genome sequence.</title>
        <authorList>
            <person name="Yu L."/>
            <person name="Tang X."/>
        </authorList>
    </citation>
    <scope>NUCLEOTIDE SEQUENCE [LARGE SCALE GENOMIC DNA]</scope>
    <source>
        <strain evidence="3 4">YLB-04</strain>
    </source>
</reference>
<proteinExistence type="predicted"/>
<gene>
    <name evidence="3" type="ORF">DRW41_13110</name>
</gene>
<feature type="transmembrane region" description="Helical" evidence="1">
    <location>
        <begin position="164"/>
        <end position="185"/>
    </location>
</feature>
<dbReference type="SMART" id="SM00014">
    <property type="entry name" value="acidPPc"/>
    <property type="match status" value="1"/>
</dbReference>
<dbReference type="AlphaFoldDB" id="A0A3D8GPP5"/>
<accession>A0A3D8GPP5</accession>
<dbReference type="CDD" id="cd03392">
    <property type="entry name" value="PAP2_like_2"/>
    <property type="match status" value="1"/>
</dbReference>
<feature type="transmembrane region" description="Helical" evidence="1">
    <location>
        <begin position="131"/>
        <end position="152"/>
    </location>
</feature>
<keyword evidence="1" id="KW-1133">Transmembrane helix</keyword>
<dbReference type="SUPFAM" id="SSF48317">
    <property type="entry name" value="Acid phosphatase/Vanadium-dependent haloperoxidase"/>
    <property type="match status" value="1"/>
</dbReference>
<dbReference type="RefSeq" id="WP_115452459.1">
    <property type="nucleotide sequence ID" value="NZ_QNQT01000005.1"/>
</dbReference>
<keyword evidence="1" id="KW-0812">Transmembrane</keyword>
<feature type="transmembrane region" description="Helical" evidence="1">
    <location>
        <begin position="61"/>
        <end position="86"/>
    </location>
</feature>